<proteinExistence type="inferred from homology"/>
<dbReference type="PANTHER" id="PTHR47505">
    <property type="entry name" value="DNA UTILIZATION PROTEIN YHGH"/>
    <property type="match status" value="1"/>
</dbReference>
<dbReference type="SUPFAM" id="SSF53271">
    <property type="entry name" value="PRTase-like"/>
    <property type="match status" value="1"/>
</dbReference>
<sequence>MTRLVASVPEIDPPAARETLPAPPRLARAGAAARGWLRPLWLGAADLLYPPQCTWCRAEVQEAHALCPACWREATFISHPLCDRCGSPLSGAEDAPFCDHCLGRALAFGRARAAVLYEGRGRDLTLALKHGDRLDIARPAATWMIRAGRELLEAADVIAPVPLHWRRLLGRRFNQSAELARRIAVRTGAPCCADLLARTRATPMQRGLSREARAANQAGAFAVPARRRARVEGRAVLLVDDVYASGATLSACAAALRAAGAVRVDALCLARVAPEADGPIFSARQSEGSE</sequence>
<accession>A0A1I3KP69</accession>
<evidence type="ECO:0000256" key="1">
    <source>
        <dbReference type="ARBA" id="ARBA00008007"/>
    </source>
</evidence>
<dbReference type="InterPro" id="IPR000836">
    <property type="entry name" value="PRTase_dom"/>
</dbReference>
<evidence type="ECO:0000259" key="3">
    <source>
        <dbReference type="Pfam" id="PF18912"/>
    </source>
</evidence>
<feature type="domain" description="Phosphoribosyltransferase" evidence="2">
    <location>
        <begin position="212"/>
        <end position="271"/>
    </location>
</feature>
<dbReference type="STRING" id="1114924.SAMN05216258_10940"/>
<dbReference type="CDD" id="cd06223">
    <property type="entry name" value="PRTases_typeI"/>
    <property type="match status" value="1"/>
</dbReference>
<dbReference type="InterPro" id="IPR051910">
    <property type="entry name" value="ComF/GntX_DNA_util-trans"/>
</dbReference>
<dbReference type="Pfam" id="PF00156">
    <property type="entry name" value="Pribosyltran"/>
    <property type="match status" value="1"/>
</dbReference>
<comment type="similarity">
    <text evidence="1">Belongs to the ComF/GntX family.</text>
</comment>
<evidence type="ECO:0000259" key="2">
    <source>
        <dbReference type="Pfam" id="PF00156"/>
    </source>
</evidence>
<dbReference type="Gene3D" id="3.40.50.2020">
    <property type="match status" value="1"/>
</dbReference>
<organism evidence="4 5">
    <name type="scientific">Albimonas pacifica</name>
    <dbReference type="NCBI Taxonomy" id="1114924"/>
    <lineage>
        <taxon>Bacteria</taxon>
        <taxon>Pseudomonadati</taxon>
        <taxon>Pseudomonadota</taxon>
        <taxon>Alphaproteobacteria</taxon>
        <taxon>Rhodobacterales</taxon>
        <taxon>Paracoccaceae</taxon>
        <taxon>Albimonas</taxon>
    </lineage>
</organism>
<dbReference type="InterPro" id="IPR029057">
    <property type="entry name" value="PRTase-like"/>
</dbReference>
<gene>
    <name evidence="4" type="ORF">SAMN05216258_10940</name>
</gene>
<dbReference type="PANTHER" id="PTHR47505:SF1">
    <property type="entry name" value="DNA UTILIZATION PROTEIN YHGH"/>
    <property type="match status" value="1"/>
</dbReference>
<dbReference type="Pfam" id="PF18912">
    <property type="entry name" value="DZR_2"/>
    <property type="match status" value="1"/>
</dbReference>
<evidence type="ECO:0000313" key="5">
    <source>
        <dbReference type="Proteomes" id="UP000199377"/>
    </source>
</evidence>
<name>A0A1I3KP69_9RHOB</name>
<dbReference type="Proteomes" id="UP000199377">
    <property type="component" value="Unassembled WGS sequence"/>
</dbReference>
<keyword evidence="5" id="KW-1185">Reference proteome</keyword>
<dbReference type="InterPro" id="IPR044005">
    <property type="entry name" value="DZR_2"/>
</dbReference>
<dbReference type="AlphaFoldDB" id="A0A1I3KP69"/>
<protein>
    <submittedName>
        <fullName evidence="4">ComF family protein</fullName>
    </submittedName>
</protein>
<dbReference type="EMBL" id="FOQH01000009">
    <property type="protein sequence ID" value="SFI74321.1"/>
    <property type="molecule type" value="Genomic_DNA"/>
</dbReference>
<reference evidence="4 5" key="1">
    <citation type="submission" date="2016-10" db="EMBL/GenBank/DDBJ databases">
        <authorList>
            <person name="de Groot N.N."/>
        </authorList>
    </citation>
    <scope>NUCLEOTIDE SEQUENCE [LARGE SCALE GENOMIC DNA]</scope>
    <source>
        <strain evidence="4 5">CGMCC 1.11030</strain>
    </source>
</reference>
<feature type="domain" description="Double zinc ribbon" evidence="3">
    <location>
        <begin position="45"/>
        <end position="102"/>
    </location>
</feature>
<evidence type="ECO:0000313" key="4">
    <source>
        <dbReference type="EMBL" id="SFI74321.1"/>
    </source>
</evidence>
<dbReference type="RefSeq" id="WP_245779219.1">
    <property type="nucleotide sequence ID" value="NZ_FOQH01000009.1"/>
</dbReference>